<evidence type="ECO:0000256" key="1">
    <source>
        <dbReference type="SAM" id="MobiDB-lite"/>
    </source>
</evidence>
<dbReference type="Proteomes" id="UP000271098">
    <property type="component" value="Unassembled WGS sequence"/>
</dbReference>
<keyword evidence="3" id="KW-1185">Reference proteome</keyword>
<feature type="region of interest" description="Disordered" evidence="1">
    <location>
        <begin position="19"/>
        <end position="42"/>
    </location>
</feature>
<reference evidence="4" key="1">
    <citation type="submission" date="2016-06" db="UniProtKB">
        <authorList>
            <consortium name="WormBaseParasite"/>
        </authorList>
    </citation>
    <scope>IDENTIFICATION</scope>
</reference>
<reference evidence="2 3" key="2">
    <citation type="submission" date="2018-11" db="EMBL/GenBank/DDBJ databases">
        <authorList>
            <consortium name="Pathogen Informatics"/>
        </authorList>
    </citation>
    <scope>NUCLEOTIDE SEQUENCE [LARGE SCALE GENOMIC DNA]</scope>
</reference>
<gene>
    <name evidence="2" type="ORF">GPUH_LOCUS17877</name>
</gene>
<feature type="region of interest" description="Disordered" evidence="1">
    <location>
        <begin position="69"/>
        <end position="110"/>
    </location>
</feature>
<protein>
    <submittedName>
        <fullName evidence="4">Secreted protein</fullName>
    </submittedName>
</protein>
<evidence type="ECO:0000313" key="4">
    <source>
        <dbReference type="WBParaSite" id="GPUH_0001790201-mRNA-1"/>
    </source>
</evidence>
<feature type="compositionally biased region" description="Basic and acidic residues" evidence="1">
    <location>
        <begin position="79"/>
        <end position="89"/>
    </location>
</feature>
<accession>A0A183EA86</accession>
<dbReference type="AlphaFoldDB" id="A0A183EA86"/>
<organism evidence="4">
    <name type="scientific">Gongylonema pulchrum</name>
    <dbReference type="NCBI Taxonomy" id="637853"/>
    <lineage>
        <taxon>Eukaryota</taxon>
        <taxon>Metazoa</taxon>
        <taxon>Ecdysozoa</taxon>
        <taxon>Nematoda</taxon>
        <taxon>Chromadorea</taxon>
        <taxon>Rhabditida</taxon>
        <taxon>Spirurina</taxon>
        <taxon>Spiruromorpha</taxon>
        <taxon>Spiruroidea</taxon>
        <taxon>Gongylonematidae</taxon>
        <taxon>Gongylonema</taxon>
    </lineage>
</organism>
<sequence length="110" mass="12516">MQSALSLFALFAYRKPLTVPPLHPRKKAPNTELKQQADKRNRHRMTILHRFIPQNRYIMQTPVRTVRLPETVDCPATSSKEKSAEHRTETASGQAQSPPHDNPPSLHSAE</sequence>
<proteinExistence type="predicted"/>
<dbReference type="WBParaSite" id="GPUH_0001790201-mRNA-1">
    <property type="protein sequence ID" value="GPUH_0001790201-mRNA-1"/>
    <property type="gene ID" value="GPUH_0001790201"/>
</dbReference>
<dbReference type="EMBL" id="UYRT01085820">
    <property type="protein sequence ID" value="VDN30620.1"/>
    <property type="molecule type" value="Genomic_DNA"/>
</dbReference>
<evidence type="ECO:0000313" key="2">
    <source>
        <dbReference type="EMBL" id="VDN30620.1"/>
    </source>
</evidence>
<feature type="compositionally biased region" description="Polar residues" evidence="1">
    <location>
        <begin position="90"/>
        <end position="99"/>
    </location>
</feature>
<name>A0A183EA86_9BILA</name>
<evidence type="ECO:0000313" key="3">
    <source>
        <dbReference type="Proteomes" id="UP000271098"/>
    </source>
</evidence>